<feature type="transmembrane region" description="Helical" evidence="1">
    <location>
        <begin position="196"/>
        <end position="218"/>
    </location>
</feature>
<dbReference type="Pfam" id="PF10067">
    <property type="entry name" value="DUF2306"/>
    <property type="match status" value="1"/>
</dbReference>
<reference evidence="2 3" key="1">
    <citation type="submission" date="2018-03" db="EMBL/GenBank/DDBJ databases">
        <title>Bacteriophage NCPPB3778 and a type I-E CRISPR drive the evolution of the US Biological Select Agent, Rathayibacter toxicus.</title>
        <authorList>
            <person name="Davis E.W.II."/>
            <person name="Tabima J.F."/>
            <person name="Weisberg A.J."/>
            <person name="Dantas Lopes L."/>
            <person name="Wiseman M.S."/>
            <person name="Wiseman M.S."/>
            <person name="Pupko T."/>
            <person name="Belcher M.S."/>
            <person name="Sechler A.J."/>
            <person name="Tancos M.A."/>
            <person name="Schroeder B.K."/>
            <person name="Murray T.D."/>
            <person name="Luster D.G."/>
            <person name="Schneider W.L."/>
            <person name="Rogers E."/>
            <person name="Andreote F.D."/>
            <person name="Grunwald N.J."/>
            <person name="Putnam M.L."/>
            <person name="Chang J.H."/>
        </authorList>
    </citation>
    <scope>NUCLEOTIDE SEQUENCE [LARGE SCALE GENOMIC DNA]</scope>
    <source>
        <strain evidence="2 3">NCCPB 2253</strain>
    </source>
</reference>
<evidence type="ECO:0000313" key="3">
    <source>
        <dbReference type="Proteomes" id="UP000283946"/>
    </source>
</evidence>
<organism evidence="2 3">
    <name type="scientific">Rathayibacter iranicus</name>
    <dbReference type="NCBI Taxonomy" id="59737"/>
    <lineage>
        <taxon>Bacteria</taxon>
        <taxon>Bacillati</taxon>
        <taxon>Actinomycetota</taxon>
        <taxon>Actinomycetes</taxon>
        <taxon>Micrococcales</taxon>
        <taxon>Microbacteriaceae</taxon>
        <taxon>Rathayibacter</taxon>
    </lineage>
</organism>
<keyword evidence="1" id="KW-0812">Transmembrane</keyword>
<dbReference type="AlphaFoldDB" id="A0AAD1ELV9"/>
<accession>A0AAD1ELV9</accession>
<feature type="transmembrane region" description="Helical" evidence="1">
    <location>
        <begin position="68"/>
        <end position="86"/>
    </location>
</feature>
<dbReference type="EMBL" id="CP028130">
    <property type="protein sequence ID" value="AZZ55482.1"/>
    <property type="molecule type" value="Genomic_DNA"/>
</dbReference>
<dbReference type="KEGG" id="ria:C7V51_06000"/>
<protein>
    <submittedName>
        <fullName evidence="2">DUF2306 domain-containing protein</fullName>
    </submittedName>
</protein>
<keyword evidence="1" id="KW-1133">Transmembrane helix</keyword>
<dbReference type="RefSeq" id="WP_104264516.1">
    <property type="nucleotide sequence ID" value="NZ_CP028130.1"/>
</dbReference>
<evidence type="ECO:0000256" key="1">
    <source>
        <dbReference type="SAM" id="Phobius"/>
    </source>
</evidence>
<feature type="transmembrane region" description="Helical" evidence="1">
    <location>
        <begin position="12"/>
        <end position="35"/>
    </location>
</feature>
<feature type="transmembrane region" description="Helical" evidence="1">
    <location>
        <begin position="98"/>
        <end position="120"/>
    </location>
</feature>
<sequence length="242" mass="27143">MNYDVFLKRWQRLGVTVLLLEGVLAALMVMINLVLPAEVVVEMSRSVAGDHYADIQAVRLHGEGKVETTLHLLPSLVFVVVGLGQLHPRLRRKHLRHFHRWLGQLFIVTAIGSSITGTYLSVALNYSGWDEVIPSMLFGITLIVFCLMGWVRARQRDFQAHQEWMILALASGLGITLARMYLAVLTNTTGLEATEFFGSIFWLGSGTNVVLALVWLGIRKRVQSRQAASKRKVRVKNVTHSL</sequence>
<proteinExistence type="predicted"/>
<evidence type="ECO:0000313" key="2">
    <source>
        <dbReference type="EMBL" id="AZZ55482.1"/>
    </source>
</evidence>
<keyword evidence="1" id="KW-0472">Membrane</keyword>
<feature type="transmembrane region" description="Helical" evidence="1">
    <location>
        <begin position="132"/>
        <end position="152"/>
    </location>
</feature>
<gene>
    <name evidence="2" type="ORF">C7V51_06000</name>
</gene>
<name>A0AAD1ELV9_9MICO</name>
<dbReference type="InterPro" id="IPR018750">
    <property type="entry name" value="DUF2306_membrane"/>
</dbReference>
<dbReference type="Proteomes" id="UP000283946">
    <property type="component" value="Chromosome"/>
</dbReference>
<feature type="transmembrane region" description="Helical" evidence="1">
    <location>
        <begin position="164"/>
        <end position="184"/>
    </location>
</feature>